<evidence type="ECO:0000259" key="6">
    <source>
        <dbReference type="PROSITE" id="PS50057"/>
    </source>
</evidence>
<dbReference type="SUPFAM" id="SSF47031">
    <property type="entry name" value="Second domain of FERM"/>
    <property type="match status" value="1"/>
</dbReference>
<feature type="coiled-coil region" evidence="5">
    <location>
        <begin position="525"/>
        <end position="559"/>
    </location>
</feature>
<dbReference type="AlphaFoldDB" id="A0A8J1UX40"/>
<dbReference type="GO" id="GO:0003779">
    <property type="term" value="F:actin binding"/>
    <property type="evidence" value="ECO:0007669"/>
    <property type="project" value="InterPro"/>
</dbReference>
<dbReference type="InterPro" id="IPR011174">
    <property type="entry name" value="ERM"/>
</dbReference>
<dbReference type="Proteomes" id="UP000749559">
    <property type="component" value="Unassembled WGS sequence"/>
</dbReference>
<dbReference type="CDD" id="cd13194">
    <property type="entry name" value="FERM_C_ERM"/>
    <property type="match status" value="1"/>
</dbReference>
<dbReference type="SUPFAM" id="SSF50729">
    <property type="entry name" value="PH domain-like"/>
    <property type="match status" value="1"/>
</dbReference>
<evidence type="ECO:0000256" key="5">
    <source>
        <dbReference type="SAM" id="Coils"/>
    </source>
</evidence>
<sequence>MPFVRLKRSQTSKSLPVRVTTMDAELEFNVEYKITGKELFDLVCRTLGLRETWYFGLQYLDRKGGVAWLKPDKKVLDQDVPTERPLPLIYLAKFFPEIVVDELIQEITQHLFFLQIKQSILNMDIYCAPEASVLLASYAVQAKYGDYDENNYQGEIVAEELLPQRVIDQYQMTPDMWEERIRTWYADHKGMARDEAEMEYLKIAVDLEMYGVNYFPIQNKRDSELWLGVDALGMNIYELDNKLSPKVTFPWGEIKNIKFKDKKFTIKPVDKKAPDFVFFSDKHQANKLILELCVGNHELYMRRRKPDSMEIQQMKAQAKDEKLRKQQERAKLAREKQLREDALNEKEDMERKINHLQEEVRLAQEALMRSEETAEILDEKSRLAEEETKLVMQKAAEKESELQRIKLAAMKQEEEKLMMEQRAREAEMNAQKIVEDYERRTYEYEKLKDELLKAKLAEQQAKENLVELTHSPYSGQISSLYNTNSAMTYNSLDIDPVLTSDDNDIRHDFEIEEVDRLSLEFEKSRVEYIEKSKLVQEQLKDLKNEIEVLKVEENQTTLDRIHQENVDQGVNKYETLNKIKMGTCRARVAYFEEL</sequence>
<dbReference type="InterPro" id="IPR041789">
    <property type="entry name" value="ERM_FERM_C"/>
</dbReference>
<dbReference type="Pfam" id="PF00769">
    <property type="entry name" value="ERM_C"/>
    <property type="match status" value="1"/>
</dbReference>
<dbReference type="InterPro" id="IPR046810">
    <property type="entry name" value="ERM_helical"/>
</dbReference>
<dbReference type="PRINTS" id="PR00935">
    <property type="entry name" value="BAND41"/>
</dbReference>
<feature type="binding site" evidence="4">
    <location>
        <begin position="70"/>
        <end position="73"/>
    </location>
    <ligand>
        <name>a 1,2-diacyl-sn-glycero-3-phospho-(1D-myo-inositol)</name>
        <dbReference type="ChEBI" id="CHEBI:57880"/>
    </ligand>
</feature>
<dbReference type="GO" id="GO:0005886">
    <property type="term" value="C:plasma membrane"/>
    <property type="evidence" value="ECO:0007669"/>
    <property type="project" value="UniProtKB-SubCell"/>
</dbReference>
<dbReference type="Pfam" id="PF09380">
    <property type="entry name" value="FERM_C"/>
    <property type="match status" value="1"/>
</dbReference>
<dbReference type="InterPro" id="IPR019747">
    <property type="entry name" value="FERM_CS"/>
</dbReference>
<keyword evidence="3" id="KW-0472">Membrane</keyword>
<evidence type="ECO:0000256" key="4">
    <source>
        <dbReference type="PIRSR" id="PIRSR002305-1"/>
    </source>
</evidence>
<keyword evidence="8" id="KW-1185">Reference proteome</keyword>
<dbReference type="PROSITE" id="PS00661">
    <property type="entry name" value="FERM_2"/>
    <property type="match status" value="1"/>
</dbReference>
<dbReference type="FunFam" id="1.20.80.10:FF:000002">
    <property type="entry name" value="radixin isoform X1"/>
    <property type="match status" value="1"/>
</dbReference>
<dbReference type="PROSITE" id="PS50057">
    <property type="entry name" value="FERM_3"/>
    <property type="match status" value="1"/>
</dbReference>
<comment type="caution">
    <text evidence="7">The sequence shown here is derived from an EMBL/GenBank/DDBJ whole genome shotgun (WGS) entry which is preliminary data.</text>
</comment>
<dbReference type="InterPro" id="IPR008954">
    <property type="entry name" value="Moesin_tail_sf"/>
</dbReference>
<dbReference type="OrthoDB" id="6018897at2759"/>
<dbReference type="EMBL" id="CAIIXF020000012">
    <property type="protein sequence ID" value="CAH1800923.1"/>
    <property type="molecule type" value="Genomic_DNA"/>
</dbReference>
<feature type="coiled-coil region" evidence="5">
    <location>
        <begin position="309"/>
        <end position="464"/>
    </location>
</feature>
<dbReference type="InterPro" id="IPR011993">
    <property type="entry name" value="PH-like_dom_sf"/>
</dbReference>
<organism evidence="7 8">
    <name type="scientific">Owenia fusiformis</name>
    <name type="common">Polychaete worm</name>
    <dbReference type="NCBI Taxonomy" id="6347"/>
    <lineage>
        <taxon>Eukaryota</taxon>
        <taxon>Metazoa</taxon>
        <taxon>Spiralia</taxon>
        <taxon>Lophotrochozoa</taxon>
        <taxon>Annelida</taxon>
        <taxon>Polychaeta</taxon>
        <taxon>Sedentaria</taxon>
        <taxon>Canalipalpata</taxon>
        <taxon>Sabellida</taxon>
        <taxon>Oweniida</taxon>
        <taxon>Oweniidae</taxon>
        <taxon>Owenia</taxon>
    </lineage>
</organism>
<dbReference type="InterPro" id="IPR035963">
    <property type="entry name" value="FERM_2"/>
</dbReference>
<dbReference type="InterPro" id="IPR018980">
    <property type="entry name" value="FERM_PH-like_C"/>
</dbReference>
<comment type="subcellular location">
    <subcellularLocation>
        <location evidence="1">Cell membrane</location>
        <topology evidence="1">Peripheral membrane protein</topology>
    </subcellularLocation>
</comment>
<evidence type="ECO:0000256" key="3">
    <source>
        <dbReference type="ARBA" id="ARBA00023136"/>
    </source>
</evidence>
<dbReference type="InterPro" id="IPR018979">
    <property type="entry name" value="FERM_N"/>
</dbReference>
<dbReference type="PIRSF" id="PIRSF002305">
    <property type="entry name" value="ERM"/>
    <property type="match status" value="1"/>
</dbReference>
<dbReference type="PANTHER" id="PTHR23281">
    <property type="entry name" value="MERLIN/MOESIN/EZRIN/RADIXIN"/>
    <property type="match status" value="1"/>
</dbReference>
<dbReference type="Gene3D" id="1.20.5.450">
    <property type="match status" value="1"/>
</dbReference>
<dbReference type="InterPro" id="IPR000798">
    <property type="entry name" value="Ez/rad/moesin-like"/>
</dbReference>
<dbReference type="SMART" id="SM00295">
    <property type="entry name" value="B41"/>
    <property type="match status" value="1"/>
</dbReference>
<protein>
    <recommendedName>
        <fullName evidence="6">FERM domain-containing protein</fullName>
    </recommendedName>
</protein>
<feature type="binding site" evidence="4">
    <location>
        <position position="287"/>
    </location>
    <ligand>
        <name>a 1,2-diacyl-sn-glycero-3-phospho-(1D-myo-inositol)</name>
        <dbReference type="ChEBI" id="CHEBI:57880"/>
    </ligand>
</feature>
<dbReference type="Gene3D" id="6.10.360.10">
    <property type="match status" value="1"/>
</dbReference>
<dbReference type="Pfam" id="PF09379">
    <property type="entry name" value="FERM_N"/>
    <property type="match status" value="1"/>
</dbReference>
<evidence type="ECO:0000313" key="8">
    <source>
        <dbReference type="Proteomes" id="UP000749559"/>
    </source>
</evidence>
<dbReference type="CDD" id="cd14473">
    <property type="entry name" value="FERM_B-lobe"/>
    <property type="match status" value="1"/>
</dbReference>
<reference evidence="7" key="1">
    <citation type="submission" date="2022-03" db="EMBL/GenBank/DDBJ databases">
        <authorList>
            <person name="Martin C."/>
        </authorList>
    </citation>
    <scope>NUCLEOTIDE SEQUENCE</scope>
</reference>
<dbReference type="PRINTS" id="PR00661">
    <property type="entry name" value="ERMFAMILY"/>
</dbReference>
<dbReference type="Gene3D" id="2.30.29.30">
    <property type="entry name" value="Pleckstrin-homology domain (PH domain)/Phosphotyrosine-binding domain (PTB)"/>
    <property type="match status" value="1"/>
</dbReference>
<feature type="domain" description="FERM" evidence="6">
    <location>
        <begin position="15"/>
        <end position="304"/>
    </location>
</feature>
<dbReference type="InterPro" id="IPR011259">
    <property type="entry name" value="ERM_C_dom"/>
</dbReference>
<dbReference type="Pfam" id="PF00373">
    <property type="entry name" value="FERM_M"/>
    <property type="match status" value="1"/>
</dbReference>
<evidence type="ECO:0000256" key="2">
    <source>
        <dbReference type="ARBA" id="ARBA00022475"/>
    </source>
</evidence>
<evidence type="ECO:0000256" key="1">
    <source>
        <dbReference type="ARBA" id="ARBA00004202"/>
    </source>
</evidence>
<dbReference type="SMART" id="SM01196">
    <property type="entry name" value="FERM_C"/>
    <property type="match status" value="1"/>
</dbReference>
<dbReference type="InterPro" id="IPR019749">
    <property type="entry name" value="Band_41_domain"/>
</dbReference>
<dbReference type="Gene3D" id="1.20.80.10">
    <property type="match status" value="1"/>
</dbReference>
<dbReference type="InterPro" id="IPR029071">
    <property type="entry name" value="Ubiquitin-like_domsf"/>
</dbReference>
<accession>A0A8J1UX40</accession>
<dbReference type="FunFam" id="3.10.20.90:FF:000013">
    <property type="entry name" value="radixin isoform X1"/>
    <property type="match status" value="1"/>
</dbReference>
<dbReference type="EMBL" id="CAIIXF020000012">
    <property type="protein sequence ID" value="CAH1800922.1"/>
    <property type="molecule type" value="Genomic_DNA"/>
</dbReference>
<dbReference type="InterPro" id="IPR014352">
    <property type="entry name" value="FERM/acyl-CoA-bd_prot_sf"/>
</dbReference>
<dbReference type="InterPro" id="IPR000299">
    <property type="entry name" value="FERM_domain"/>
</dbReference>
<dbReference type="InterPro" id="IPR019748">
    <property type="entry name" value="FERM_central"/>
</dbReference>
<dbReference type="Pfam" id="PF20492">
    <property type="entry name" value="ERM_helical"/>
    <property type="match status" value="1"/>
</dbReference>
<gene>
    <name evidence="7" type="ORF">OFUS_LOCUS24758</name>
</gene>
<proteinExistence type="predicted"/>
<dbReference type="SUPFAM" id="SSF54236">
    <property type="entry name" value="Ubiquitin-like"/>
    <property type="match status" value="1"/>
</dbReference>
<evidence type="ECO:0000313" key="7">
    <source>
        <dbReference type="EMBL" id="CAH1800923.1"/>
    </source>
</evidence>
<keyword evidence="2" id="KW-1003">Cell membrane</keyword>
<dbReference type="SUPFAM" id="SSF48678">
    <property type="entry name" value="Moesin tail domain"/>
    <property type="match status" value="1"/>
</dbReference>
<name>A0A8J1UX40_OWEFU</name>
<dbReference type="Gene3D" id="3.10.20.90">
    <property type="entry name" value="Phosphatidylinositol 3-kinase Catalytic Subunit, Chain A, domain 1"/>
    <property type="match status" value="1"/>
</dbReference>
<keyword evidence="5" id="KW-0175">Coiled coil</keyword>